<proteinExistence type="predicted"/>
<evidence type="ECO:0000313" key="4">
    <source>
        <dbReference type="Proteomes" id="UP000663828"/>
    </source>
</evidence>
<evidence type="ECO:0000313" key="3">
    <source>
        <dbReference type="EMBL" id="CAF1544784.1"/>
    </source>
</evidence>
<dbReference type="AlphaFoldDB" id="A0A815W8W7"/>
<accession>A0A815W8W7</accession>
<name>A0A815W8W7_ADIRI</name>
<reference evidence="3" key="1">
    <citation type="submission" date="2021-02" db="EMBL/GenBank/DDBJ databases">
        <authorList>
            <person name="Nowell W R."/>
        </authorList>
    </citation>
    <scope>NUCLEOTIDE SEQUENCE</scope>
</reference>
<feature type="chain" id="PRO_5032969207" evidence="2">
    <location>
        <begin position="21"/>
        <end position="147"/>
    </location>
</feature>
<gene>
    <name evidence="3" type="ORF">XAT740_LOCUS42443</name>
</gene>
<feature type="signal peptide" evidence="2">
    <location>
        <begin position="1"/>
        <end position="20"/>
    </location>
</feature>
<dbReference type="Proteomes" id="UP000663828">
    <property type="component" value="Unassembled WGS sequence"/>
</dbReference>
<sequence>MAKLIVAIALFCMVLAAVHGKPPGKSDRDDKRPHGPGPRPSGSGHDNWESKICANASIADAFLNQTRQLITNLTTNGTFTSVLTKRQNEITYINSDDNKAILSSNCTQFFTGLDAARDLDRQAEKQQMELEQTARDLFIQIVKSLLG</sequence>
<keyword evidence="2" id="KW-0732">Signal</keyword>
<protein>
    <submittedName>
        <fullName evidence="3">Uncharacterized protein</fullName>
    </submittedName>
</protein>
<evidence type="ECO:0000256" key="1">
    <source>
        <dbReference type="SAM" id="MobiDB-lite"/>
    </source>
</evidence>
<dbReference type="EMBL" id="CAJNOR010005092">
    <property type="protein sequence ID" value="CAF1544784.1"/>
    <property type="molecule type" value="Genomic_DNA"/>
</dbReference>
<organism evidence="3 4">
    <name type="scientific">Adineta ricciae</name>
    <name type="common">Rotifer</name>
    <dbReference type="NCBI Taxonomy" id="249248"/>
    <lineage>
        <taxon>Eukaryota</taxon>
        <taxon>Metazoa</taxon>
        <taxon>Spiralia</taxon>
        <taxon>Gnathifera</taxon>
        <taxon>Rotifera</taxon>
        <taxon>Eurotatoria</taxon>
        <taxon>Bdelloidea</taxon>
        <taxon>Adinetida</taxon>
        <taxon>Adinetidae</taxon>
        <taxon>Adineta</taxon>
    </lineage>
</organism>
<evidence type="ECO:0000256" key="2">
    <source>
        <dbReference type="SAM" id="SignalP"/>
    </source>
</evidence>
<keyword evidence="4" id="KW-1185">Reference proteome</keyword>
<feature type="region of interest" description="Disordered" evidence="1">
    <location>
        <begin position="22"/>
        <end position="48"/>
    </location>
</feature>
<feature type="compositionally biased region" description="Basic and acidic residues" evidence="1">
    <location>
        <begin position="24"/>
        <end position="33"/>
    </location>
</feature>
<comment type="caution">
    <text evidence="3">The sequence shown here is derived from an EMBL/GenBank/DDBJ whole genome shotgun (WGS) entry which is preliminary data.</text>
</comment>